<dbReference type="Pfam" id="PF03466">
    <property type="entry name" value="LysR_substrate"/>
    <property type="match status" value="1"/>
</dbReference>
<evidence type="ECO:0000256" key="3">
    <source>
        <dbReference type="ARBA" id="ARBA00023125"/>
    </source>
</evidence>
<evidence type="ECO:0000256" key="1">
    <source>
        <dbReference type="ARBA" id="ARBA00009437"/>
    </source>
</evidence>
<dbReference type="FunFam" id="3.40.190.290:FF:000001">
    <property type="entry name" value="Transcriptional regulator, LysR family"/>
    <property type="match status" value="1"/>
</dbReference>
<evidence type="ECO:0000259" key="5">
    <source>
        <dbReference type="PROSITE" id="PS50931"/>
    </source>
</evidence>
<dbReference type="GO" id="GO:0043565">
    <property type="term" value="F:sequence-specific DNA binding"/>
    <property type="evidence" value="ECO:0007669"/>
    <property type="project" value="TreeGrafter"/>
</dbReference>
<evidence type="ECO:0000313" key="6">
    <source>
        <dbReference type="EMBL" id="OON38456.1"/>
    </source>
</evidence>
<keyword evidence="4" id="KW-0804">Transcription</keyword>
<gene>
    <name evidence="6" type="ORF">BTJ39_18570</name>
</gene>
<dbReference type="Proteomes" id="UP000190667">
    <property type="component" value="Unassembled WGS sequence"/>
</dbReference>
<dbReference type="SUPFAM" id="SSF53850">
    <property type="entry name" value="Periplasmic binding protein-like II"/>
    <property type="match status" value="1"/>
</dbReference>
<organism evidence="6 7">
    <name type="scientific">Izhakiella australiensis</name>
    <dbReference type="NCBI Taxonomy" id="1926881"/>
    <lineage>
        <taxon>Bacteria</taxon>
        <taxon>Pseudomonadati</taxon>
        <taxon>Pseudomonadota</taxon>
        <taxon>Gammaproteobacteria</taxon>
        <taxon>Enterobacterales</taxon>
        <taxon>Erwiniaceae</taxon>
        <taxon>Izhakiella</taxon>
    </lineage>
</organism>
<reference evidence="6 7" key="1">
    <citation type="submission" date="2016-12" db="EMBL/GenBank/DDBJ databases">
        <title>Izhakiella australiana sp. nov. of genus Izhakiella isolated from Australian desert.</title>
        <authorList>
            <person name="Ji M."/>
        </authorList>
    </citation>
    <scope>NUCLEOTIDE SEQUENCE [LARGE SCALE GENOMIC DNA]</scope>
    <source>
        <strain evidence="6 7">D4N98</strain>
    </source>
</reference>
<keyword evidence="7" id="KW-1185">Reference proteome</keyword>
<dbReference type="Gene3D" id="3.40.190.290">
    <property type="match status" value="1"/>
</dbReference>
<dbReference type="RefSeq" id="WP_078004179.1">
    <property type="nucleotide sequence ID" value="NZ_MRUL01000016.1"/>
</dbReference>
<dbReference type="InterPro" id="IPR036388">
    <property type="entry name" value="WH-like_DNA-bd_sf"/>
</dbReference>
<dbReference type="InterPro" id="IPR036390">
    <property type="entry name" value="WH_DNA-bd_sf"/>
</dbReference>
<protein>
    <submittedName>
        <fullName evidence="6">LysR family transcriptional regulator</fullName>
    </submittedName>
</protein>
<dbReference type="PROSITE" id="PS50931">
    <property type="entry name" value="HTH_LYSR"/>
    <property type="match status" value="1"/>
</dbReference>
<dbReference type="InterPro" id="IPR058163">
    <property type="entry name" value="LysR-type_TF_proteobact-type"/>
</dbReference>
<dbReference type="PANTHER" id="PTHR30537:SF72">
    <property type="entry name" value="LYSR FAMILY TRANSCRIPTIONAL REGULATOR"/>
    <property type="match status" value="1"/>
</dbReference>
<dbReference type="STRING" id="1926881.BTJ39_18570"/>
<dbReference type="CDD" id="cd08472">
    <property type="entry name" value="PBP2_CrgA_like_3"/>
    <property type="match status" value="1"/>
</dbReference>
<dbReference type="Pfam" id="PF00126">
    <property type="entry name" value="HTH_1"/>
    <property type="match status" value="1"/>
</dbReference>
<accession>A0A1S8YIC5</accession>
<dbReference type="Gene3D" id="1.10.10.10">
    <property type="entry name" value="Winged helix-like DNA-binding domain superfamily/Winged helix DNA-binding domain"/>
    <property type="match status" value="1"/>
</dbReference>
<dbReference type="InterPro" id="IPR005119">
    <property type="entry name" value="LysR_subst-bd"/>
</dbReference>
<dbReference type="InterPro" id="IPR000847">
    <property type="entry name" value="LysR_HTH_N"/>
</dbReference>
<comment type="similarity">
    <text evidence="1">Belongs to the LysR transcriptional regulatory family.</text>
</comment>
<feature type="domain" description="HTH lysR-type" evidence="5">
    <location>
        <begin position="1"/>
        <end position="59"/>
    </location>
</feature>
<evidence type="ECO:0000256" key="4">
    <source>
        <dbReference type="ARBA" id="ARBA00023163"/>
    </source>
</evidence>
<keyword evidence="2" id="KW-0805">Transcription regulation</keyword>
<sequence>MDKFHAMQAFVRIAEMESFTKAAASMGLPKGSVSRQMQALENQMGTRLLQRTTRRVQLTHDGRIYYERCRDLLATLEEMDELFRHDPATLSGRLRVDMPIGLASEFVIPELPKFLQHYPGIELELSSSDHRVDVIREGFDCVVRAGELDDSGLVARRLGHFRMINLASPDYLARFGMPLSPDDLSQHAMVHYSQTLGAPHEGFEFYDGRQCHYIQTGGVITVNNSVTYRAACIAGLGIIQVPAVGFHQALEATQVVEVMPRFRAKPMPLSLIYPHRRNLARRVHVFMDWLSQSLERHLER</sequence>
<dbReference type="GO" id="GO:0006351">
    <property type="term" value="P:DNA-templated transcription"/>
    <property type="evidence" value="ECO:0007669"/>
    <property type="project" value="TreeGrafter"/>
</dbReference>
<dbReference type="FunFam" id="1.10.10.10:FF:000001">
    <property type="entry name" value="LysR family transcriptional regulator"/>
    <property type="match status" value="1"/>
</dbReference>
<dbReference type="GO" id="GO:0003700">
    <property type="term" value="F:DNA-binding transcription factor activity"/>
    <property type="evidence" value="ECO:0007669"/>
    <property type="project" value="InterPro"/>
</dbReference>
<evidence type="ECO:0000256" key="2">
    <source>
        <dbReference type="ARBA" id="ARBA00023015"/>
    </source>
</evidence>
<dbReference type="SUPFAM" id="SSF46785">
    <property type="entry name" value="Winged helix' DNA-binding domain"/>
    <property type="match status" value="1"/>
</dbReference>
<dbReference type="PANTHER" id="PTHR30537">
    <property type="entry name" value="HTH-TYPE TRANSCRIPTIONAL REGULATOR"/>
    <property type="match status" value="1"/>
</dbReference>
<keyword evidence="3" id="KW-0238">DNA-binding</keyword>
<name>A0A1S8YIC5_9GAMM</name>
<dbReference type="EMBL" id="MRUL01000016">
    <property type="protein sequence ID" value="OON38456.1"/>
    <property type="molecule type" value="Genomic_DNA"/>
</dbReference>
<comment type="caution">
    <text evidence="6">The sequence shown here is derived from an EMBL/GenBank/DDBJ whole genome shotgun (WGS) entry which is preliminary data.</text>
</comment>
<dbReference type="OrthoDB" id="9786526at2"/>
<dbReference type="AlphaFoldDB" id="A0A1S8YIC5"/>
<evidence type="ECO:0000313" key="7">
    <source>
        <dbReference type="Proteomes" id="UP000190667"/>
    </source>
</evidence>
<proteinExistence type="inferred from homology"/>